<dbReference type="SUPFAM" id="SSF46785">
    <property type="entry name" value="Winged helix' DNA-binding domain"/>
    <property type="match status" value="1"/>
</dbReference>
<organism evidence="5 6">
    <name type="scientific">Marinobacter xestospongiae</name>
    <dbReference type="NCBI Taxonomy" id="994319"/>
    <lineage>
        <taxon>Bacteria</taxon>
        <taxon>Pseudomonadati</taxon>
        <taxon>Pseudomonadota</taxon>
        <taxon>Gammaproteobacteria</taxon>
        <taxon>Pseudomonadales</taxon>
        <taxon>Marinobacteraceae</taxon>
        <taxon>Marinobacter</taxon>
    </lineage>
</organism>
<dbReference type="Proteomes" id="UP001269819">
    <property type="component" value="Unassembled WGS sequence"/>
</dbReference>
<protein>
    <submittedName>
        <fullName evidence="5">Metalloregulator ArsR/SmtB family transcription factor</fullName>
    </submittedName>
</protein>
<dbReference type="InterPro" id="IPR051011">
    <property type="entry name" value="Metal_resp_trans_reg"/>
</dbReference>
<reference evidence="5 6" key="1">
    <citation type="submission" date="2023-10" db="EMBL/GenBank/DDBJ databases">
        <title>Characteristics and mechanism of a salt-tolerant marine origin heterotrophic nitrifying- aerobic denitrifying bacteria Marinobacter xestospongiae HN1.</title>
        <authorList>
            <person name="Qi R."/>
        </authorList>
    </citation>
    <scope>NUCLEOTIDE SEQUENCE [LARGE SCALE GENOMIC DNA]</scope>
    <source>
        <strain evidence="5 6">HN1</strain>
    </source>
</reference>
<keyword evidence="1" id="KW-0805">Transcription regulation</keyword>
<feature type="domain" description="HTH arsR-type" evidence="4">
    <location>
        <begin position="1"/>
        <end position="94"/>
    </location>
</feature>
<evidence type="ECO:0000313" key="5">
    <source>
        <dbReference type="EMBL" id="MDV2079868.1"/>
    </source>
</evidence>
<dbReference type="PANTHER" id="PTHR43132">
    <property type="entry name" value="ARSENICAL RESISTANCE OPERON REPRESSOR ARSR-RELATED"/>
    <property type="match status" value="1"/>
</dbReference>
<evidence type="ECO:0000313" key="6">
    <source>
        <dbReference type="Proteomes" id="UP001269819"/>
    </source>
</evidence>
<dbReference type="PANTHER" id="PTHR43132:SF2">
    <property type="entry name" value="ARSENICAL RESISTANCE OPERON REPRESSOR ARSR-RELATED"/>
    <property type="match status" value="1"/>
</dbReference>
<dbReference type="CDD" id="cd00090">
    <property type="entry name" value="HTH_ARSR"/>
    <property type="match status" value="1"/>
</dbReference>
<dbReference type="SMART" id="SM00418">
    <property type="entry name" value="HTH_ARSR"/>
    <property type="match status" value="1"/>
</dbReference>
<evidence type="ECO:0000256" key="1">
    <source>
        <dbReference type="ARBA" id="ARBA00023015"/>
    </source>
</evidence>
<keyword evidence="2" id="KW-0238">DNA-binding</keyword>
<dbReference type="PROSITE" id="PS50987">
    <property type="entry name" value="HTH_ARSR_2"/>
    <property type="match status" value="1"/>
</dbReference>
<keyword evidence="3" id="KW-0804">Transcription</keyword>
<dbReference type="InterPro" id="IPR036388">
    <property type="entry name" value="WH-like_DNA-bd_sf"/>
</dbReference>
<evidence type="ECO:0000259" key="4">
    <source>
        <dbReference type="PROSITE" id="PS50987"/>
    </source>
</evidence>
<dbReference type="InterPro" id="IPR011991">
    <property type="entry name" value="ArsR-like_HTH"/>
</dbReference>
<comment type="caution">
    <text evidence="5">The sequence shown here is derived from an EMBL/GenBank/DDBJ whole genome shotgun (WGS) entry which is preliminary data.</text>
</comment>
<name>A0ABU3W003_9GAMM</name>
<dbReference type="Gene3D" id="1.10.10.10">
    <property type="entry name" value="Winged helix-like DNA-binding domain superfamily/Winged helix DNA-binding domain"/>
    <property type="match status" value="1"/>
</dbReference>
<gene>
    <name evidence="5" type="ORF">RYS15_14355</name>
</gene>
<evidence type="ECO:0000256" key="3">
    <source>
        <dbReference type="ARBA" id="ARBA00023163"/>
    </source>
</evidence>
<evidence type="ECO:0000256" key="2">
    <source>
        <dbReference type="ARBA" id="ARBA00023125"/>
    </source>
</evidence>
<accession>A0ABU3W003</accession>
<sequence>MLQSAEQASLFLKSLANRDRLLLLCQLTEGEASVSDLEQRTGIGQPSLSQQLGVLRREGLIAPRRAGKQVFYRLADPRVEALLGQLYELFCRPQGPDEQPDETIGDVK</sequence>
<keyword evidence="6" id="KW-1185">Reference proteome</keyword>
<dbReference type="NCBIfam" id="NF033788">
    <property type="entry name" value="HTH_metalloreg"/>
    <property type="match status" value="1"/>
</dbReference>
<proteinExistence type="predicted"/>
<dbReference type="PRINTS" id="PR00778">
    <property type="entry name" value="HTHARSR"/>
</dbReference>
<dbReference type="InterPro" id="IPR036390">
    <property type="entry name" value="WH_DNA-bd_sf"/>
</dbReference>
<dbReference type="InterPro" id="IPR001845">
    <property type="entry name" value="HTH_ArsR_DNA-bd_dom"/>
</dbReference>
<dbReference type="Pfam" id="PF01022">
    <property type="entry name" value="HTH_5"/>
    <property type="match status" value="1"/>
</dbReference>
<dbReference type="EMBL" id="JAWIIJ010000009">
    <property type="protein sequence ID" value="MDV2079868.1"/>
    <property type="molecule type" value="Genomic_DNA"/>
</dbReference>